<reference evidence="2 3" key="1">
    <citation type="journal article" date="2019" name="Int. J. Syst. Evol. Microbiol.">
        <title>The Global Catalogue of Microorganisms (GCM) 10K type strain sequencing project: providing services to taxonomists for standard genome sequencing and annotation.</title>
        <authorList>
            <consortium name="The Broad Institute Genomics Platform"/>
            <consortium name="The Broad Institute Genome Sequencing Center for Infectious Disease"/>
            <person name="Wu L."/>
            <person name="Ma J."/>
        </authorList>
    </citation>
    <scope>NUCLEOTIDE SEQUENCE [LARGE SCALE GENOMIC DNA]</scope>
    <source>
        <strain evidence="2 3">NBRC 111368</strain>
    </source>
</reference>
<evidence type="ECO:0000313" key="2">
    <source>
        <dbReference type="EMBL" id="MFC6725192.1"/>
    </source>
</evidence>
<evidence type="ECO:0000259" key="1">
    <source>
        <dbReference type="Pfam" id="PF08669"/>
    </source>
</evidence>
<dbReference type="EMBL" id="JBHSWU010000422">
    <property type="protein sequence ID" value="MFC6725192.1"/>
    <property type="molecule type" value="Genomic_DNA"/>
</dbReference>
<proteinExistence type="predicted"/>
<keyword evidence="3" id="KW-1185">Reference proteome</keyword>
<dbReference type="AlphaFoldDB" id="A0ABD5S111"/>
<organism evidence="2 3">
    <name type="scientific">Halobium palmae</name>
    <dbReference type="NCBI Taxonomy" id="1776492"/>
    <lineage>
        <taxon>Archaea</taxon>
        <taxon>Methanobacteriati</taxon>
        <taxon>Methanobacteriota</taxon>
        <taxon>Stenosarchaea group</taxon>
        <taxon>Halobacteria</taxon>
        <taxon>Halobacteriales</taxon>
        <taxon>Haloferacaceae</taxon>
        <taxon>Halobium</taxon>
    </lineage>
</organism>
<accession>A0ABD5S111</accession>
<evidence type="ECO:0000313" key="3">
    <source>
        <dbReference type="Proteomes" id="UP001596328"/>
    </source>
</evidence>
<dbReference type="SUPFAM" id="SSF101790">
    <property type="entry name" value="Aminomethyltransferase beta-barrel domain"/>
    <property type="match status" value="1"/>
</dbReference>
<name>A0ABD5S111_9EURY</name>
<dbReference type="Gene3D" id="3.30.1360.120">
    <property type="entry name" value="Probable tRNA modification gtpase trme, domain 1"/>
    <property type="match status" value="1"/>
</dbReference>
<dbReference type="Proteomes" id="UP001596328">
    <property type="component" value="Unassembled WGS sequence"/>
</dbReference>
<dbReference type="InterPro" id="IPR013977">
    <property type="entry name" value="GcvT_C"/>
</dbReference>
<feature type="domain" description="Aminomethyltransferase C-terminal" evidence="1">
    <location>
        <begin position="1"/>
        <end position="35"/>
    </location>
</feature>
<dbReference type="Pfam" id="PF08669">
    <property type="entry name" value="GCV_T_C"/>
    <property type="match status" value="1"/>
</dbReference>
<comment type="caution">
    <text evidence="2">The sequence shown here is derived from an EMBL/GenBank/DDBJ whole genome shotgun (WGS) entry which is preliminary data.</text>
</comment>
<sequence>YTYVPTEYAEAGTSVQIRCEGELYDATVRDEPLFDPSREKIIR</sequence>
<gene>
    <name evidence="2" type="ORF">ACFQE1_12600</name>
</gene>
<feature type="non-terminal residue" evidence="2">
    <location>
        <position position="1"/>
    </location>
</feature>
<dbReference type="InterPro" id="IPR029043">
    <property type="entry name" value="GcvT/YgfZ_C"/>
</dbReference>
<protein>
    <submittedName>
        <fullName evidence="2">Glycine cleavage T C-terminal barrel domain-containing protein</fullName>
    </submittedName>
</protein>
<dbReference type="InterPro" id="IPR027266">
    <property type="entry name" value="TrmE/GcvT-like"/>
</dbReference>